<reference evidence="2 3" key="1">
    <citation type="submission" date="2024-06" db="EMBL/GenBank/DDBJ databases">
        <title>Complete genome of Phlyctema vagabunda strain 19-DSS-EL-015.</title>
        <authorList>
            <person name="Fiorenzani C."/>
        </authorList>
    </citation>
    <scope>NUCLEOTIDE SEQUENCE [LARGE SCALE GENOMIC DNA]</scope>
    <source>
        <strain evidence="2 3">19-DSS-EL-015</strain>
    </source>
</reference>
<dbReference type="EMBL" id="JBFCZG010000006">
    <property type="protein sequence ID" value="KAL3421234.1"/>
    <property type="molecule type" value="Genomic_DNA"/>
</dbReference>
<sequence length="282" mass="31820">MTDPTDRSRFRFYPCYLLQDNEIPFAVWFEDALGYYGVSTVVFDLYLLVDDIEVAAQALVRNGWSIVPYDASKINVGFDSKAHRRLLPPPDPDAADKARVAAQTWPLGPRPPPPPSNRPSPPTTTILLPATDWNYKLPEVTKDATAVASFIPPLPDLLDALIDSFLDCEPSMFFSHLSCQVGYLYGYVTELRQASFAENLKYEHRQFHLDWLSGMSVGTVPFAQHERKIRDALREGKNEIQPCSAPRTDRKLFNQAEQAEVHAAMQQNNLTRNSRDRSSGGF</sequence>
<keyword evidence="3" id="KW-1185">Reference proteome</keyword>
<comment type="caution">
    <text evidence="2">The sequence shown here is derived from an EMBL/GenBank/DDBJ whole genome shotgun (WGS) entry which is preliminary data.</text>
</comment>
<evidence type="ECO:0000313" key="2">
    <source>
        <dbReference type="EMBL" id="KAL3421234.1"/>
    </source>
</evidence>
<organism evidence="2 3">
    <name type="scientific">Phlyctema vagabunda</name>
    <dbReference type="NCBI Taxonomy" id="108571"/>
    <lineage>
        <taxon>Eukaryota</taxon>
        <taxon>Fungi</taxon>
        <taxon>Dikarya</taxon>
        <taxon>Ascomycota</taxon>
        <taxon>Pezizomycotina</taxon>
        <taxon>Leotiomycetes</taxon>
        <taxon>Helotiales</taxon>
        <taxon>Dermateaceae</taxon>
        <taxon>Phlyctema</taxon>
    </lineage>
</organism>
<protein>
    <submittedName>
        <fullName evidence="2">Uncharacterized protein</fullName>
    </submittedName>
</protein>
<proteinExistence type="predicted"/>
<name>A0ABR4PD43_9HELO</name>
<dbReference type="Proteomes" id="UP001629113">
    <property type="component" value="Unassembled WGS sequence"/>
</dbReference>
<evidence type="ECO:0000313" key="3">
    <source>
        <dbReference type="Proteomes" id="UP001629113"/>
    </source>
</evidence>
<accession>A0ABR4PD43</accession>
<feature type="region of interest" description="Disordered" evidence="1">
    <location>
        <begin position="87"/>
        <end position="124"/>
    </location>
</feature>
<gene>
    <name evidence="2" type="ORF">PVAG01_07679</name>
</gene>
<evidence type="ECO:0000256" key="1">
    <source>
        <dbReference type="SAM" id="MobiDB-lite"/>
    </source>
</evidence>
<feature type="compositionally biased region" description="Pro residues" evidence="1">
    <location>
        <begin position="108"/>
        <end position="122"/>
    </location>
</feature>